<reference evidence="2 3" key="1">
    <citation type="submission" date="2016-10" db="EMBL/GenBank/DDBJ databases">
        <authorList>
            <person name="de Groot N.N."/>
        </authorList>
    </citation>
    <scope>NUCLEOTIDE SEQUENCE [LARGE SCALE GENOMIC DNA]</scope>
    <source>
        <strain evidence="2 3">CGMCC 4.2026</strain>
    </source>
</reference>
<dbReference type="CDD" id="cd07812">
    <property type="entry name" value="SRPBCC"/>
    <property type="match status" value="1"/>
</dbReference>
<feature type="region of interest" description="Disordered" evidence="1">
    <location>
        <begin position="1"/>
        <end position="23"/>
    </location>
</feature>
<dbReference type="EMBL" id="FODD01000091">
    <property type="protein sequence ID" value="SEP07853.1"/>
    <property type="molecule type" value="Genomic_DNA"/>
</dbReference>
<evidence type="ECO:0000313" key="2">
    <source>
        <dbReference type="EMBL" id="SEP07853.1"/>
    </source>
</evidence>
<protein>
    <submittedName>
        <fullName evidence="2">Polyketide cyclase / dehydrase and lipid transport</fullName>
    </submittedName>
</protein>
<dbReference type="Pfam" id="PF10604">
    <property type="entry name" value="Polyketide_cyc2"/>
    <property type="match status" value="1"/>
</dbReference>
<dbReference type="Gene3D" id="3.30.530.20">
    <property type="match status" value="1"/>
</dbReference>
<dbReference type="InterPro" id="IPR019587">
    <property type="entry name" value="Polyketide_cyclase/dehydratase"/>
</dbReference>
<dbReference type="SUPFAM" id="SSF55961">
    <property type="entry name" value="Bet v1-like"/>
    <property type="match status" value="1"/>
</dbReference>
<dbReference type="OrthoDB" id="3364858at2"/>
<dbReference type="AlphaFoldDB" id="A0A1H8UY01"/>
<keyword evidence="3" id="KW-1185">Reference proteome</keyword>
<sequence>MLHAPDDRPDIHEPYGSPPDPSHRFCQAQAVVPTAPGTVFALLSAMARWPLWVPGVTGAGPGPGDARAGLLLHGHRVEAVVTERAAPGRFAWSGTGDGVRLYQVWRLTAVEDGTHVVTEYGVTAGRVTAPGALDVASPSWTRRLNALWLAQLDGLAARSADGGPSQDPLP</sequence>
<organism evidence="2 3">
    <name type="scientific">Actinacidiphila rubida</name>
    <dbReference type="NCBI Taxonomy" id="310780"/>
    <lineage>
        <taxon>Bacteria</taxon>
        <taxon>Bacillati</taxon>
        <taxon>Actinomycetota</taxon>
        <taxon>Actinomycetes</taxon>
        <taxon>Kitasatosporales</taxon>
        <taxon>Streptomycetaceae</taxon>
        <taxon>Actinacidiphila</taxon>
    </lineage>
</organism>
<dbReference type="RefSeq" id="WP_069462103.1">
    <property type="nucleotide sequence ID" value="NZ_FODD01000091.1"/>
</dbReference>
<accession>A0A1H8UY01</accession>
<gene>
    <name evidence="2" type="ORF">SAMN05216267_10912</name>
</gene>
<evidence type="ECO:0000313" key="3">
    <source>
        <dbReference type="Proteomes" id="UP000181951"/>
    </source>
</evidence>
<proteinExistence type="predicted"/>
<dbReference type="Proteomes" id="UP000181951">
    <property type="component" value="Unassembled WGS sequence"/>
</dbReference>
<dbReference type="InterPro" id="IPR023393">
    <property type="entry name" value="START-like_dom_sf"/>
</dbReference>
<evidence type="ECO:0000256" key="1">
    <source>
        <dbReference type="SAM" id="MobiDB-lite"/>
    </source>
</evidence>
<feature type="compositionally biased region" description="Basic and acidic residues" evidence="1">
    <location>
        <begin position="1"/>
        <end position="13"/>
    </location>
</feature>
<name>A0A1H8UY01_9ACTN</name>